<dbReference type="AlphaFoldDB" id="A0A132ALB1"/>
<evidence type="ECO:0000313" key="2">
    <source>
        <dbReference type="EMBL" id="KPM11751.1"/>
    </source>
</evidence>
<name>A0A132ALB1_SARSC</name>
<protein>
    <submittedName>
        <fullName evidence="2">Uncharacterized protein</fullName>
    </submittedName>
</protein>
<accession>A0A132ALB1</accession>
<gene>
    <name evidence="2" type="ORF">QR98_0103260</name>
</gene>
<dbReference type="OrthoDB" id="6516764at2759"/>
<comment type="caution">
    <text evidence="2">The sequence shown here is derived from an EMBL/GenBank/DDBJ whole genome shotgun (WGS) entry which is preliminary data.</text>
</comment>
<evidence type="ECO:0000256" key="1">
    <source>
        <dbReference type="SAM" id="MobiDB-lite"/>
    </source>
</evidence>
<proteinExistence type="predicted"/>
<reference evidence="2 3" key="1">
    <citation type="journal article" date="2015" name="Parasit. Vectors">
        <title>Draft genome of the scabies mite.</title>
        <authorList>
            <person name="Rider S.D.Jr."/>
            <person name="Morgan M.S."/>
            <person name="Arlian L.G."/>
        </authorList>
    </citation>
    <scope>NUCLEOTIDE SEQUENCE [LARGE SCALE GENOMIC DNA]</scope>
    <source>
        <strain evidence="2">Arlian Lab</strain>
    </source>
</reference>
<evidence type="ECO:0000313" key="3">
    <source>
        <dbReference type="Proteomes" id="UP000616769"/>
    </source>
</evidence>
<dbReference type="Proteomes" id="UP000616769">
    <property type="component" value="Unassembled WGS sequence"/>
</dbReference>
<organism evidence="2 3">
    <name type="scientific">Sarcoptes scabiei</name>
    <name type="common">Itch mite</name>
    <name type="synonym">Acarus scabiei</name>
    <dbReference type="NCBI Taxonomy" id="52283"/>
    <lineage>
        <taxon>Eukaryota</taxon>
        <taxon>Metazoa</taxon>
        <taxon>Ecdysozoa</taxon>
        <taxon>Arthropoda</taxon>
        <taxon>Chelicerata</taxon>
        <taxon>Arachnida</taxon>
        <taxon>Acari</taxon>
        <taxon>Acariformes</taxon>
        <taxon>Sarcoptiformes</taxon>
        <taxon>Astigmata</taxon>
        <taxon>Psoroptidia</taxon>
        <taxon>Sarcoptoidea</taxon>
        <taxon>Sarcoptidae</taxon>
        <taxon>Sarcoptinae</taxon>
        <taxon>Sarcoptes</taxon>
    </lineage>
</organism>
<dbReference type="EMBL" id="JXLN01017858">
    <property type="protein sequence ID" value="KPM11751.1"/>
    <property type="molecule type" value="Genomic_DNA"/>
</dbReference>
<sequence length="423" mass="48799">MGNFNSSNHHHHIDLNEKRRSRNFLSLSNNHPENISKILPNLCKNDENNNANIDDNLQKPTKSSSMTASASIETEQPTLSMIRAKLMQELNQKEFLNQSTESRLPIKNDDEINLLLQQTFDVLMQNILLYQQKNPKQMDCSDEFRSSFISPSSTKSDAIRSTSRYIDDEFDWRKTPPQTSEKILCNNLALMLSQRFDDYLANCKRLRIVPSSVYKSCSNAIQSNDSRTKTIQTALLGSSSPQLSDRAFYLKSCPNIDRTLFDSQTNNDVSEKNARDLINRSTNSLNELMDLNSISLNQQSDCDRTTKRLMRSSSFDRRRFSLNNSNNLIATKSNLINENQNSSNLWNNLILNKNQDPQDTIRINLPEILDEKDEISILRLLIKLLSSKVRKLNDEKDYLFEQITALNEINTELSTIIQRRFEK</sequence>
<feature type="compositionally biased region" description="Polar residues" evidence="1">
    <location>
        <begin position="58"/>
        <end position="74"/>
    </location>
</feature>
<feature type="region of interest" description="Disordered" evidence="1">
    <location>
        <begin position="38"/>
        <end position="74"/>
    </location>
</feature>
<dbReference type="VEuPathDB" id="VectorBase:SSCA009322"/>